<dbReference type="InParanoid" id="F6ZSZ4"/>
<reference evidence="1" key="2">
    <citation type="submission" date="2025-08" db="UniProtKB">
        <authorList>
            <consortium name="Ensembl"/>
        </authorList>
    </citation>
    <scope>IDENTIFICATION</scope>
</reference>
<reference evidence="1" key="3">
    <citation type="submission" date="2025-09" db="UniProtKB">
        <authorList>
            <consortium name="Ensembl"/>
        </authorList>
    </citation>
    <scope>IDENTIFICATION</scope>
</reference>
<sequence>MQLALSSPINFWFNELTNQLCSGVWSSAALHSIVKLEEVGAENTSTSGCSD</sequence>
<reference evidence="2" key="1">
    <citation type="journal article" date="2002" name="Science">
        <title>The draft genome of Ciona intestinalis: insights into chordate and vertebrate origins.</title>
        <authorList>
            <person name="Dehal P."/>
            <person name="Satou Y."/>
            <person name="Campbell R.K."/>
            <person name="Chapman J."/>
            <person name="Degnan B."/>
            <person name="De Tomaso A."/>
            <person name="Davidson B."/>
            <person name="Di Gregorio A."/>
            <person name="Gelpke M."/>
            <person name="Goodstein D.M."/>
            <person name="Harafuji N."/>
            <person name="Hastings K.E."/>
            <person name="Ho I."/>
            <person name="Hotta K."/>
            <person name="Huang W."/>
            <person name="Kawashima T."/>
            <person name="Lemaire P."/>
            <person name="Martinez D."/>
            <person name="Meinertzhagen I.A."/>
            <person name="Necula S."/>
            <person name="Nonaka M."/>
            <person name="Putnam N."/>
            <person name="Rash S."/>
            <person name="Saiga H."/>
            <person name="Satake M."/>
            <person name="Terry A."/>
            <person name="Yamada L."/>
            <person name="Wang H.G."/>
            <person name="Awazu S."/>
            <person name="Azumi K."/>
            <person name="Boore J."/>
            <person name="Branno M."/>
            <person name="Chin-Bow S."/>
            <person name="DeSantis R."/>
            <person name="Doyle S."/>
            <person name="Francino P."/>
            <person name="Keys D.N."/>
            <person name="Haga S."/>
            <person name="Hayashi H."/>
            <person name="Hino K."/>
            <person name="Imai K.S."/>
            <person name="Inaba K."/>
            <person name="Kano S."/>
            <person name="Kobayashi K."/>
            <person name="Kobayashi M."/>
            <person name="Lee B.I."/>
            <person name="Makabe K.W."/>
            <person name="Manohar C."/>
            <person name="Matassi G."/>
            <person name="Medina M."/>
            <person name="Mochizuki Y."/>
            <person name="Mount S."/>
            <person name="Morishita T."/>
            <person name="Miura S."/>
            <person name="Nakayama A."/>
            <person name="Nishizaka S."/>
            <person name="Nomoto H."/>
            <person name="Ohta F."/>
            <person name="Oishi K."/>
            <person name="Rigoutsos I."/>
            <person name="Sano M."/>
            <person name="Sasaki A."/>
            <person name="Sasakura Y."/>
            <person name="Shoguchi E."/>
            <person name="Shin-i T."/>
            <person name="Spagnuolo A."/>
            <person name="Stainier D."/>
            <person name="Suzuki M.M."/>
            <person name="Tassy O."/>
            <person name="Takatori N."/>
            <person name="Tokuoka M."/>
            <person name="Yagi K."/>
            <person name="Yoshizaki F."/>
            <person name="Wada S."/>
            <person name="Zhang C."/>
            <person name="Hyatt P.D."/>
            <person name="Larimer F."/>
            <person name="Detter C."/>
            <person name="Doggett N."/>
            <person name="Glavina T."/>
            <person name="Hawkins T."/>
            <person name="Richardson P."/>
            <person name="Lucas S."/>
            <person name="Kohara Y."/>
            <person name="Levine M."/>
            <person name="Satoh N."/>
            <person name="Rokhsar D.S."/>
        </authorList>
    </citation>
    <scope>NUCLEOTIDE SEQUENCE [LARGE SCALE GENOMIC DNA]</scope>
</reference>
<protein>
    <submittedName>
        <fullName evidence="1">Uncharacterized protein</fullName>
    </submittedName>
</protein>
<accession>F6ZSZ4</accession>
<evidence type="ECO:0000313" key="1">
    <source>
        <dbReference type="Ensembl" id="ENSCINP00000007876.3"/>
    </source>
</evidence>
<dbReference type="AlphaFoldDB" id="F6ZSZ4"/>
<organism evidence="1 2">
    <name type="scientific">Ciona intestinalis</name>
    <name type="common">Transparent sea squirt</name>
    <name type="synonym">Ascidia intestinalis</name>
    <dbReference type="NCBI Taxonomy" id="7719"/>
    <lineage>
        <taxon>Eukaryota</taxon>
        <taxon>Metazoa</taxon>
        <taxon>Chordata</taxon>
        <taxon>Tunicata</taxon>
        <taxon>Ascidiacea</taxon>
        <taxon>Phlebobranchia</taxon>
        <taxon>Cionidae</taxon>
        <taxon>Ciona</taxon>
    </lineage>
</organism>
<name>F6ZSZ4_CIOIN</name>
<dbReference type="Proteomes" id="UP000008144">
    <property type="component" value="Unassembled WGS sequence"/>
</dbReference>
<dbReference type="Ensembl" id="ENSCINT00000007876.3">
    <property type="protein sequence ID" value="ENSCINP00000007876.3"/>
    <property type="gene ID" value="ENSCING00000003815.3"/>
</dbReference>
<evidence type="ECO:0000313" key="2">
    <source>
        <dbReference type="Proteomes" id="UP000008144"/>
    </source>
</evidence>
<proteinExistence type="predicted"/>
<dbReference type="HOGENOM" id="CLU_3105646_0_0_1"/>
<keyword evidence="2" id="KW-1185">Reference proteome</keyword>